<sequence length="327" mass="38192">MTLEFKDSLSLWIETKGVSRKELIALLQNKYYEEFKGLDAITLSRWLNGKSTPPLYKQFYIAKCLDVNLKEHISSLDLSKIKYPTKYDAILYNLTKALDFSISVLSYRYVPKYVKSEISRDTYNEHLERFGEFYGNVSPLKNFKRALYEMKSSIDYKSIVLKNEDGEIIGHWSGIIDIEKLNGIPSFITIPQNEVDRSCLVSLGYYVNSEHYFELIVQAICLYLMAYSKTKDFVYFYIVDCRPLVEFCKFIFNAEEMKYYPPLDDKDKMGVYLLKFNIIKSIANPTLLTKVQKKLNCLATCDPKNCQLCNLKEIELRESNTQKINIE</sequence>
<dbReference type="CDD" id="cd00093">
    <property type="entry name" value="HTH_XRE"/>
    <property type="match status" value="1"/>
</dbReference>
<dbReference type="RefSeq" id="WP_053407482.1">
    <property type="nucleotide sequence ID" value="NZ_DAIPHI010000007.1"/>
</dbReference>
<dbReference type="InterPro" id="IPR010982">
    <property type="entry name" value="Lambda_DNA-bd_dom_sf"/>
</dbReference>
<reference evidence="2" key="1">
    <citation type="submission" date="2015-08" db="EMBL/GenBank/DDBJ databases">
        <title>Vibrio galatheae sp. nov., a novel member of the Vibrionaceae family isolated from the Solomon Islands.</title>
        <authorList>
            <person name="Giubergia S."/>
            <person name="Machado H."/>
            <person name="Mateiu R.V."/>
            <person name="Gram L."/>
        </authorList>
    </citation>
    <scope>NUCLEOTIDE SEQUENCE [LARGE SCALE GENOMIC DNA]</scope>
    <source>
        <strain evidence="2">DSM 19134</strain>
    </source>
</reference>
<dbReference type="GO" id="GO:0003677">
    <property type="term" value="F:DNA binding"/>
    <property type="evidence" value="ECO:0007669"/>
    <property type="project" value="InterPro"/>
</dbReference>
<protein>
    <submittedName>
        <fullName evidence="1">XRE family transcriptional regulator</fullName>
    </submittedName>
</protein>
<dbReference type="AlphaFoldDB" id="A0A0M0I4J5"/>
<keyword evidence="2" id="KW-1185">Reference proteome</keyword>
<comment type="caution">
    <text evidence="1">The sequence shown here is derived from an EMBL/GenBank/DDBJ whole genome shotgun (WGS) entry which is preliminary data.</text>
</comment>
<dbReference type="InterPro" id="IPR001387">
    <property type="entry name" value="Cro/C1-type_HTH"/>
</dbReference>
<organism evidence="1 2">
    <name type="scientific">Vibrio hepatarius</name>
    <dbReference type="NCBI Taxonomy" id="171383"/>
    <lineage>
        <taxon>Bacteria</taxon>
        <taxon>Pseudomonadati</taxon>
        <taxon>Pseudomonadota</taxon>
        <taxon>Gammaproteobacteria</taxon>
        <taxon>Vibrionales</taxon>
        <taxon>Vibrionaceae</taxon>
        <taxon>Vibrio</taxon>
        <taxon>Vibrio oreintalis group</taxon>
    </lineage>
</organism>
<name>A0A0M0I4J5_9VIBR</name>
<evidence type="ECO:0000313" key="1">
    <source>
        <dbReference type="EMBL" id="KOO09224.1"/>
    </source>
</evidence>
<proteinExistence type="predicted"/>
<dbReference type="Gene3D" id="1.10.260.40">
    <property type="entry name" value="lambda repressor-like DNA-binding domains"/>
    <property type="match status" value="1"/>
</dbReference>
<dbReference type="PATRIC" id="fig|171383.3.peg.488"/>
<evidence type="ECO:0000313" key="2">
    <source>
        <dbReference type="Proteomes" id="UP000037530"/>
    </source>
</evidence>
<gene>
    <name evidence="1" type="ORF">AKJ31_02355</name>
</gene>
<accession>A0A0M0I4J5</accession>
<dbReference type="EMBL" id="LHPI01000001">
    <property type="protein sequence ID" value="KOO09224.1"/>
    <property type="molecule type" value="Genomic_DNA"/>
</dbReference>
<dbReference type="OrthoDB" id="5903551at2"/>
<dbReference type="Proteomes" id="UP000037530">
    <property type="component" value="Unassembled WGS sequence"/>
</dbReference>